<keyword evidence="1" id="KW-0812">Transmembrane</keyword>
<keyword evidence="1" id="KW-0472">Membrane</keyword>
<feature type="transmembrane region" description="Helical" evidence="1">
    <location>
        <begin position="35"/>
        <end position="56"/>
    </location>
</feature>
<accession>A0A345DME2</accession>
<keyword evidence="3" id="KW-1185">Reference proteome</keyword>
<protein>
    <recommendedName>
        <fullName evidence="4">Transmembrane protein</fullName>
    </recommendedName>
</protein>
<proteinExistence type="predicted"/>
<feature type="transmembrane region" description="Helical" evidence="1">
    <location>
        <begin position="207"/>
        <end position="224"/>
    </location>
</feature>
<feature type="transmembrane region" description="Helical" evidence="1">
    <location>
        <begin position="275"/>
        <end position="296"/>
    </location>
</feature>
<feature type="transmembrane region" description="Helical" evidence="1">
    <location>
        <begin position="71"/>
        <end position="93"/>
    </location>
</feature>
<evidence type="ECO:0000256" key="1">
    <source>
        <dbReference type="SAM" id="Phobius"/>
    </source>
</evidence>
<dbReference type="NCBIfam" id="NF045848">
    <property type="entry name" value="MMCAP2_0566_fam"/>
    <property type="match status" value="1"/>
</dbReference>
<dbReference type="EMBL" id="CP031088">
    <property type="protein sequence ID" value="AXF95380.1"/>
    <property type="molecule type" value="Genomic_DNA"/>
</dbReference>
<evidence type="ECO:0008006" key="4">
    <source>
        <dbReference type="Google" id="ProtNLM"/>
    </source>
</evidence>
<feature type="transmembrane region" description="Helical" evidence="1">
    <location>
        <begin position="6"/>
        <end position="28"/>
    </location>
</feature>
<evidence type="ECO:0000313" key="2">
    <source>
        <dbReference type="EMBL" id="AXF95380.1"/>
    </source>
</evidence>
<feature type="transmembrane region" description="Helical" evidence="1">
    <location>
        <begin position="180"/>
        <end position="200"/>
    </location>
</feature>
<dbReference type="KEGG" id="sphh:SDAV_00386"/>
<dbReference type="RefSeq" id="WP_114564317.1">
    <property type="nucleotide sequence ID" value="NZ_CP031088.1"/>
</dbReference>
<sequence length="493" mass="54057">MELIFNLPFLGIIDWILIGIYKAVWGIFITGPLGLVSVFTQVLEFLSSGIIFSLLFNSQEGFSWSNIPTAFWQFAIVSVAFLVIIFITQYLTLQFKDAKEMQPRLMACFKYTGLAGIFVLFIPIGFFFLNGIITWFMGILSTIFGTSDQNLADVLYWIGNSDVVAGKPGDYGPPSNIMDWSLIIEIFSVWFVLFAIAMLGMSLTQKIFELLFLFIVAPVVMATMVQDEGKRALTWKDMVLSKMLAASTALVAYYIFMIYINVISNPNFGPSDFPVYARMLLQIICILGGALGVWGITNLLSAFIGEAIGMSDGLNSIRSTMAAGMFAMGAGKVAKKALGFAKKKHKKDSSGMAGLPGMDTFSGGGGSQNQSQGITPLSFLETRTGALGMLGKGLRVGGNALGRSIWAVKNGWESTKATWGDSYDVNPTSTGSFGKVKKNFKQTKNFMKTEALAGANYLGRKSMKIATKGIKQVKKHSYEHVQRGYKTAKRKER</sequence>
<evidence type="ECO:0000313" key="3">
    <source>
        <dbReference type="Proteomes" id="UP000253689"/>
    </source>
</evidence>
<organism evidence="2 3">
    <name type="scientific">Spiroplasma phoeniceum P40</name>
    <dbReference type="NCBI Taxonomy" id="1276259"/>
    <lineage>
        <taxon>Bacteria</taxon>
        <taxon>Bacillati</taxon>
        <taxon>Mycoplasmatota</taxon>
        <taxon>Mollicutes</taxon>
        <taxon>Entomoplasmatales</taxon>
        <taxon>Spiroplasmataceae</taxon>
        <taxon>Spiroplasma</taxon>
    </lineage>
</organism>
<feature type="transmembrane region" description="Helical" evidence="1">
    <location>
        <begin position="244"/>
        <end position="263"/>
    </location>
</feature>
<feature type="transmembrane region" description="Helical" evidence="1">
    <location>
        <begin position="114"/>
        <end position="137"/>
    </location>
</feature>
<dbReference type="AlphaFoldDB" id="A0A345DME2"/>
<gene>
    <name evidence="2" type="ORF">SDAV_00386</name>
</gene>
<keyword evidence="1" id="KW-1133">Transmembrane helix</keyword>
<dbReference type="NCBIfam" id="NF045889">
    <property type="entry name" value="ICE_Mbov_0396_TM"/>
    <property type="match status" value="1"/>
</dbReference>
<dbReference type="Proteomes" id="UP000253689">
    <property type="component" value="Chromosome"/>
</dbReference>
<name>A0A345DME2_9MOLU</name>
<reference evidence="3" key="1">
    <citation type="submission" date="2018-07" db="EMBL/GenBank/DDBJ databases">
        <title>Complete Genome Sequence of Spiroplasma phoeniceum.</title>
        <authorList>
            <person name="Davis R.E."/>
            <person name="Shao J.Y."/>
            <person name="Zhao Y."/>
            <person name="Silver A."/>
            <person name="Stump z."/>
            <person name="Gasparich G."/>
        </authorList>
    </citation>
    <scope>NUCLEOTIDE SEQUENCE [LARGE SCALE GENOMIC DNA]</scope>
    <source>
        <strain evidence="3">P40</strain>
    </source>
</reference>